<evidence type="ECO:0000259" key="9">
    <source>
        <dbReference type="Pfam" id="PF05649"/>
    </source>
</evidence>
<proteinExistence type="inferred from homology"/>
<organism evidence="10 11">
    <name type="scientific">Cercopithifilaria johnstoni</name>
    <dbReference type="NCBI Taxonomy" id="2874296"/>
    <lineage>
        <taxon>Eukaryota</taxon>
        <taxon>Metazoa</taxon>
        <taxon>Ecdysozoa</taxon>
        <taxon>Nematoda</taxon>
        <taxon>Chromadorea</taxon>
        <taxon>Rhabditida</taxon>
        <taxon>Spirurina</taxon>
        <taxon>Spiruromorpha</taxon>
        <taxon>Filarioidea</taxon>
        <taxon>Onchocercidae</taxon>
        <taxon>Cercopithifilaria</taxon>
    </lineage>
</organism>
<sequence length="559" mass="64611">MNTTVNPCDDFFQYACGGWIHKNPIPDGELEYGPFIIAGNEVIIKLKELLESNKTITPKCLDMPRILYKKCMSADEREEIETEQLIDMYRKIGSWPLLEEDWDSCTFDITYMLTLIAHTLSNSVLFKFDITADIKNNTINSLYIEQTNFGIGSRVYRRLNRTNFAEYLNAYKEYRLNALKLVLSGANISYNVSQLETAINDVIAFEMEITKFMEPEKNMQHSSSLFYNKRIIADLYTLCPQIDWLKLIFCLVPPSVRDIIDNNTVIIIRNIGYFRNLSNLLGKTSNRIVANCIFLQTIDVWSALLGKAFENNLEKLTDVLNDIKIIIPRWKGCVEVTETLLKHATSALYVRKHFDPDIRKDVMDILEGIREALQDNIAEIDWMDNDTKNAALQKAAAMISKVGYDDMFLNDTALTEYYEKLNITQEDSYFKAVLKIATWEVEKDFLNLKKPFDRYEFFQTASTVNAYHEFLTNAVSVPAAFLTPPFFNRNYPKTANYGSLGAVIGHELTHGFDNSGSLYDMNGNLKNWWSEESYENFKNKTQCFVEQYESFKVPNMEFK</sequence>
<dbReference type="PANTHER" id="PTHR11733:SF237">
    <property type="entry name" value="NEPRILYSIN-LIKE 4"/>
    <property type="match status" value="1"/>
</dbReference>
<dbReference type="Gene3D" id="1.10.1380.10">
    <property type="entry name" value="Neutral endopeptidase , domain2"/>
    <property type="match status" value="1"/>
</dbReference>
<comment type="similarity">
    <text evidence="2">Belongs to the peptidase M13 family.</text>
</comment>
<dbReference type="SUPFAM" id="SSF55486">
    <property type="entry name" value="Metalloproteases ('zincins'), catalytic domain"/>
    <property type="match status" value="1"/>
</dbReference>
<dbReference type="InterPro" id="IPR008753">
    <property type="entry name" value="Peptidase_M13_N"/>
</dbReference>
<name>A0A8J2Q356_9BILA</name>
<feature type="domain" description="Peptidase M13 C-terminal" evidence="8">
    <location>
        <begin position="465"/>
        <end position="555"/>
    </location>
</feature>
<dbReference type="PRINTS" id="PR00786">
    <property type="entry name" value="NEPRILYSIN"/>
</dbReference>
<dbReference type="GO" id="GO:0004222">
    <property type="term" value="F:metalloendopeptidase activity"/>
    <property type="evidence" value="ECO:0007669"/>
    <property type="project" value="InterPro"/>
</dbReference>
<dbReference type="AlphaFoldDB" id="A0A8J2Q356"/>
<feature type="non-terminal residue" evidence="10">
    <location>
        <position position="1"/>
    </location>
</feature>
<evidence type="ECO:0000259" key="8">
    <source>
        <dbReference type="Pfam" id="PF01431"/>
    </source>
</evidence>
<evidence type="ECO:0000256" key="3">
    <source>
        <dbReference type="ARBA" id="ARBA00022670"/>
    </source>
</evidence>
<dbReference type="Pfam" id="PF05649">
    <property type="entry name" value="Peptidase_M13_N"/>
    <property type="match status" value="1"/>
</dbReference>
<dbReference type="InterPro" id="IPR018497">
    <property type="entry name" value="Peptidase_M13_C"/>
</dbReference>
<evidence type="ECO:0000256" key="7">
    <source>
        <dbReference type="ARBA" id="ARBA00023049"/>
    </source>
</evidence>
<feature type="domain" description="Peptidase M13 N-terminal" evidence="9">
    <location>
        <begin position="7"/>
        <end position="404"/>
    </location>
</feature>
<dbReference type="GO" id="GO:0005886">
    <property type="term" value="C:plasma membrane"/>
    <property type="evidence" value="ECO:0007669"/>
    <property type="project" value="TreeGrafter"/>
</dbReference>
<dbReference type="GO" id="GO:0016485">
    <property type="term" value="P:protein processing"/>
    <property type="evidence" value="ECO:0007669"/>
    <property type="project" value="TreeGrafter"/>
</dbReference>
<accession>A0A8J2Q356</accession>
<dbReference type="EMBL" id="CAKAEH010000104">
    <property type="protein sequence ID" value="CAG9529851.1"/>
    <property type="molecule type" value="Genomic_DNA"/>
</dbReference>
<dbReference type="Proteomes" id="UP000746747">
    <property type="component" value="Unassembled WGS sequence"/>
</dbReference>
<keyword evidence="3" id="KW-0645">Protease</keyword>
<dbReference type="GO" id="GO:0046872">
    <property type="term" value="F:metal ion binding"/>
    <property type="evidence" value="ECO:0007669"/>
    <property type="project" value="UniProtKB-KW"/>
</dbReference>
<gene>
    <name evidence="10" type="ORF">CJOHNSTONI_LOCUS398</name>
</gene>
<evidence type="ECO:0000256" key="2">
    <source>
        <dbReference type="ARBA" id="ARBA00007357"/>
    </source>
</evidence>
<keyword evidence="5" id="KW-0378">Hydrolase</keyword>
<evidence type="ECO:0000256" key="4">
    <source>
        <dbReference type="ARBA" id="ARBA00022723"/>
    </source>
</evidence>
<reference evidence="10" key="1">
    <citation type="submission" date="2021-09" db="EMBL/GenBank/DDBJ databases">
        <authorList>
            <consortium name="Pathogen Informatics"/>
        </authorList>
    </citation>
    <scope>NUCLEOTIDE SEQUENCE</scope>
</reference>
<evidence type="ECO:0000313" key="10">
    <source>
        <dbReference type="EMBL" id="CAG9529851.1"/>
    </source>
</evidence>
<comment type="cofactor">
    <cofactor evidence="1">
        <name>Zn(2+)</name>
        <dbReference type="ChEBI" id="CHEBI:29105"/>
    </cofactor>
</comment>
<comment type="caution">
    <text evidence="10">The sequence shown here is derived from an EMBL/GenBank/DDBJ whole genome shotgun (WGS) entry which is preliminary data.</text>
</comment>
<dbReference type="InterPro" id="IPR042089">
    <property type="entry name" value="Peptidase_M13_dom_2"/>
</dbReference>
<keyword evidence="4" id="KW-0479">Metal-binding</keyword>
<dbReference type="InterPro" id="IPR024079">
    <property type="entry name" value="MetalloPept_cat_dom_sf"/>
</dbReference>
<keyword evidence="11" id="KW-1185">Reference proteome</keyword>
<keyword evidence="7" id="KW-0482">Metalloprotease</keyword>
<keyword evidence="6" id="KW-0862">Zinc</keyword>
<dbReference type="CDD" id="cd08662">
    <property type="entry name" value="M13"/>
    <property type="match status" value="1"/>
</dbReference>
<evidence type="ECO:0000313" key="11">
    <source>
        <dbReference type="Proteomes" id="UP000746747"/>
    </source>
</evidence>
<dbReference type="InterPro" id="IPR000718">
    <property type="entry name" value="Peptidase_M13"/>
</dbReference>
<evidence type="ECO:0000256" key="5">
    <source>
        <dbReference type="ARBA" id="ARBA00022801"/>
    </source>
</evidence>
<dbReference type="OrthoDB" id="6475849at2759"/>
<dbReference type="PANTHER" id="PTHR11733">
    <property type="entry name" value="ZINC METALLOPROTEASE FAMILY M13 NEPRILYSIN-RELATED"/>
    <property type="match status" value="1"/>
</dbReference>
<dbReference type="Gene3D" id="3.40.390.10">
    <property type="entry name" value="Collagenase (Catalytic Domain)"/>
    <property type="match status" value="1"/>
</dbReference>
<evidence type="ECO:0000256" key="6">
    <source>
        <dbReference type="ARBA" id="ARBA00022833"/>
    </source>
</evidence>
<dbReference type="PROSITE" id="PS51885">
    <property type="entry name" value="NEPRILYSIN"/>
    <property type="match status" value="1"/>
</dbReference>
<protein>
    <submittedName>
        <fullName evidence="10">Uncharacterized protein</fullName>
    </submittedName>
</protein>
<evidence type="ECO:0000256" key="1">
    <source>
        <dbReference type="ARBA" id="ARBA00001947"/>
    </source>
</evidence>
<dbReference type="Pfam" id="PF01431">
    <property type="entry name" value="Peptidase_M13"/>
    <property type="match status" value="1"/>
</dbReference>